<accession>A0ABS4PP42</accession>
<dbReference type="RefSeq" id="WP_209663977.1">
    <property type="nucleotide sequence ID" value="NZ_JAGGMS010000001.1"/>
</dbReference>
<evidence type="ECO:0000313" key="3">
    <source>
        <dbReference type="Proteomes" id="UP000741013"/>
    </source>
</evidence>
<dbReference type="InterPro" id="IPR036689">
    <property type="entry name" value="ESAT-6-like_sf"/>
</dbReference>
<reference evidence="2 3" key="1">
    <citation type="submission" date="2021-03" db="EMBL/GenBank/DDBJ databases">
        <title>Sequencing the genomes of 1000 actinobacteria strains.</title>
        <authorList>
            <person name="Klenk H.-P."/>
        </authorList>
    </citation>
    <scope>NUCLEOTIDE SEQUENCE [LARGE SCALE GENOMIC DNA]</scope>
    <source>
        <strain evidence="2 3">DSM 45510</strain>
    </source>
</reference>
<protein>
    <submittedName>
        <fullName evidence="2">Uncharacterized protein YukE</fullName>
    </submittedName>
</protein>
<gene>
    <name evidence="2" type="ORF">JOM49_001927</name>
</gene>
<dbReference type="SUPFAM" id="SSF140453">
    <property type="entry name" value="EsxAB dimer-like"/>
    <property type="match status" value="1"/>
</dbReference>
<keyword evidence="3" id="KW-1185">Reference proteome</keyword>
<feature type="region of interest" description="Disordered" evidence="1">
    <location>
        <begin position="353"/>
        <end position="393"/>
    </location>
</feature>
<proteinExistence type="predicted"/>
<dbReference type="Proteomes" id="UP000741013">
    <property type="component" value="Unassembled WGS sequence"/>
</dbReference>
<dbReference type="EMBL" id="JAGGMS010000001">
    <property type="protein sequence ID" value="MBP2180401.1"/>
    <property type="molecule type" value="Genomic_DNA"/>
</dbReference>
<dbReference type="InterPro" id="IPR038332">
    <property type="entry name" value="PPE_sf"/>
</dbReference>
<organism evidence="2 3">
    <name type="scientific">Amycolatopsis magusensis</name>
    <dbReference type="NCBI Taxonomy" id="882444"/>
    <lineage>
        <taxon>Bacteria</taxon>
        <taxon>Bacillati</taxon>
        <taxon>Actinomycetota</taxon>
        <taxon>Actinomycetes</taxon>
        <taxon>Pseudonocardiales</taxon>
        <taxon>Pseudonocardiaceae</taxon>
        <taxon>Amycolatopsis</taxon>
    </lineage>
</organism>
<comment type="caution">
    <text evidence="2">The sequence shown here is derived from an EMBL/GenBank/DDBJ whole genome shotgun (WGS) entry which is preliminary data.</text>
</comment>
<evidence type="ECO:0000256" key="1">
    <source>
        <dbReference type="SAM" id="MobiDB-lite"/>
    </source>
</evidence>
<dbReference type="Gene3D" id="1.20.1260.20">
    <property type="entry name" value="PPE superfamily"/>
    <property type="match status" value="1"/>
</dbReference>
<evidence type="ECO:0000313" key="2">
    <source>
        <dbReference type="EMBL" id="MBP2180401.1"/>
    </source>
</evidence>
<sequence length="393" mass="39976">MGEKTTGELSGISITAEDGYGEKVAKAVPLAGGLVKAVDNGIGAMSDGQVTGGEVAGLAVDATGFIQSCTDAASGIATDPIGWLVGQGLNFLLVVVQPLQDLIHFVSGDGPALGNAAGNFNSIAGGLVKFAQKYHQEAGTALADWTGDAKDAAQAKVDSFAQGIQGTAAEAGNIAQLLQISSMIMSVIEDFIKALLTEFITWLIMIWIPALAAAVPSFGASTAAAGTATTVKGTTTAANATQKVSKLRQLLDKIHELITKLKDFFKTAGAAIKKSFAERKLGSALHTGLKDGAQEMGVKASAGTKLYADTGMVGSRMLGGLKNDGDGGLGQSFVSSMVDAGKGSLQGQVGIGADGGFRPGKPLGHLNNGKKAADYGGTGEEQSHEENTEDLNF</sequence>
<name>A0ABS4PP42_9PSEU</name>